<comment type="caution">
    <text evidence="6">Lacks conserved residue(s) required for the propagation of feature annotation.</text>
</comment>
<organism evidence="8 9">
    <name type="scientific">Canicola haemoglobinophilus</name>
    <dbReference type="NCBI Taxonomy" id="733"/>
    <lineage>
        <taxon>Bacteria</taxon>
        <taxon>Pseudomonadati</taxon>
        <taxon>Pseudomonadota</taxon>
        <taxon>Gammaproteobacteria</taxon>
        <taxon>Pasteurellales</taxon>
        <taxon>Pasteurellaceae</taxon>
        <taxon>Canicola</taxon>
    </lineage>
</organism>
<proteinExistence type="inferred from homology"/>
<sequence length="166" mass="19160">MAKRTVGSSLSARIAAEAKEIDLRLWNLTPEEQEINTFLMERNIKWLCHFTPRENLNKIRRDGLKIRSDLDFDAVVTDQGRYDRYNNAICLSISKPNKWMYQKKIDQGFDLCLLLISPAVLCKKKCAFYPHNAATASYRHINFEQMAGLSALEKLFNNPITFQKSG</sequence>
<keyword evidence="5 6" id="KW-0238">DNA-binding</keyword>
<dbReference type="GO" id="GO:0003677">
    <property type="term" value="F:DNA binding"/>
    <property type="evidence" value="ECO:0007669"/>
    <property type="project" value="UniProtKB-UniRule"/>
</dbReference>
<evidence type="ECO:0000256" key="3">
    <source>
        <dbReference type="ARBA" id="ARBA00022679"/>
    </source>
</evidence>
<keyword evidence="9" id="KW-1185">Reference proteome</keyword>
<keyword evidence="2" id="KW-0328">Glycosyltransferase</keyword>
<name>A0A1V4B109_9PAST</name>
<evidence type="ECO:0000313" key="9">
    <source>
        <dbReference type="Proteomes" id="UP000254329"/>
    </source>
</evidence>
<evidence type="ECO:0000256" key="4">
    <source>
        <dbReference type="ARBA" id="ARBA00022695"/>
    </source>
</evidence>
<dbReference type="STRING" id="733.B0186_06235"/>
<dbReference type="EMBL" id="UGHF01000001">
    <property type="protein sequence ID" value="STO59474.1"/>
    <property type="molecule type" value="Genomic_DNA"/>
</dbReference>
<dbReference type="InterPro" id="IPR029494">
    <property type="entry name" value="DarT"/>
</dbReference>
<feature type="domain" description="DarT" evidence="7">
    <location>
        <begin position="45"/>
        <end position="166"/>
    </location>
</feature>
<gene>
    <name evidence="8" type="ORF">NCTC1659_00724</name>
</gene>
<keyword evidence="4" id="KW-0548">Nucleotidyltransferase</keyword>
<protein>
    <recommendedName>
        <fullName evidence="7">DarT domain-containing protein</fullName>
    </recommendedName>
</protein>
<dbReference type="AlphaFoldDB" id="A0A1V4B109"/>
<dbReference type="Proteomes" id="UP000254329">
    <property type="component" value="Unassembled WGS sequence"/>
</dbReference>
<keyword evidence="1 6" id="KW-1277">Toxin-antitoxin system</keyword>
<evidence type="ECO:0000256" key="1">
    <source>
        <dbReference type="ARBA" id="ARBA00022649"/>
    </source>
</evidence>
<dbReference type="PROSITE" id="PS52018">
    <property type="entry name" value="DART"/>
    <property type="match status" value="1"/>
</dbReference>
<dbReference type="GO" id="GO:0016757">
    <property type="term" value="F:glycosyltransferase activity"/>
    <property type="evidence" value="ECO:0007669"/>
    <property type="project" value="UniProtKB-KW"/>
</dbReference>
<dbReference type="RefSeq" id="WP_078218509.1">
    <property type="nucleotide sequence ID" value="NZ_MUXZ01000017.1"/>
</dbReference>
<reference evidence="8 9" key="1">
    <citation type="submission" date="2018-06" db="EMBL/GenBank/DDBJ databases">
        <authorList>
            <consortium name="Pathogen Informatics"/>
            <person name="Doyle S."/>
        </authorList>
    </citation>
    <scope>NUCLEOTIDE SEQUENCE [LARGE SCALE GENOMIC DNA]</scope>
    <source>
        <strain evidence="8 9">NCTC1659</strain>
    </source>
</reference>
<evidence type="ECO:0000256" key="6">
    <source>
        <dbReference type="PROSITE-ProRule" id="PRU01362"/>
    </source>
</evidence>
<comment type="similarity">
    <text evidence="6">Belongs to the DarT ADP-ribosyltransferase family.</text>
</comment>
<keyword evidence="3" id="KW-0808">Transferase</keyword>
<accession>A0A1V4B109</accession>
<evidence type="ECO:0000256" key="2">
    <source>
        <dbReference type="ARBA" id="ARBA00022676"/>
    </source>
</evidence>
<evidence type="ECO:0000259" key="7">
    <source>
        <dbReference type="PROSITE" id="PS52018"/>
    </source>
</evidence>
<evidence type="ECO:0000313" key="8">
    <source>
        <dbReference type="EMBL" id="STO59474.1"/>
    </source>
</evidence>
<dbReference type="GO" id="GO:0016779">
    <property type="term" value="F:nucleotidyltransferase activity"/>
    <property type="evidence" value="ECO:0007669"/>
    <property type="project" value="UniProtKB-KW"/>
</dbReference>
<evidence type="ECO:0000256" key="5">
    <source>
        <dbReference type="ARBA" id="ARBA00023125"/>
    </source>
</evidence>